<feature type="domain" description="SbsA Ig-like" evidence="2">
    <location>
        <begin position="399"/>
        <end position="508"/>
    </location>
</feature>
<proteinExistence type="predicted"/>
<gene>
    <name evidence="3" type="ORF">METZ01_LOCUS177076</name>
</gene>
<dbReference type="Pfam" id="PF13205">
    <property type="entry name" value="Big_5"/>
    <property type="match status" value="3"/>
</dbReference>
<dbReference type="InterPro" id="IPR014755">
    <property type="entry name" value="Cu-Rt/internalin_Ig-like"/>
</dbReference>
<feature type="domain" description="SbsA Ig-like" evidence="2">
    <location>
        <begin position="510"/>
        <end position="622"/>
    </location>
</feature>
<keyword evidence="1" id="KW-0732">Signal</keyword>
<feature type="domain" description="SbsA Ig-like" evidence="2">
    <location>
        <begin position="282"/>
        <end position="387"/>
    </location>
</feature>
<feature type="non-terminal residue" evidence="3">
    <location>
        <position position="1"/>
    </location>
</feature>
<name>A0A382CEG8_9ZZZZ</name>
<organism evidence="3">
    <name type="scientific">marine metagenome</name>
    <dbReference type="NCBI Taxonomy" id="408172"/>
    <lineage>
        <taxon>unclassified sequences</taxon>
        <taxon>metagenomes</taxon>
        <taxon>ecological metagenomes</taxon>
    </lineage>
</organism>
<evidence type="ECO:0000259" key="2">
    <source>
        <dbReference type="Pfam" id="PF13205"/>
    </source>
</evidence>
<dbReference type="Gene3D" id="2.60.40.1220">
    <property type="match status" value="3"/>
</dbReference>
<sequence>IITMNPTSDFSSSQVVYAAVGATLEDVSDNAISASSTTFTVLNFDAPRILSGTLAADNSYVLIEISEAVYNSTNGSGALDILDFKLVFNQNNGTASSVAISGINKEGGGALTGGETVIRLGLQVTGKPSGVETVAFYPVNGSSIYDAASPALAMGTAQTTGPLTLNDQVPPIMVFSPGHGVRGVGIGSMATISFSEPVRNIDNSILTDENVDALITLKHTNISGADIPFDATVSSNKKAITIDPTNYFESLQYVYVAIGSSLEDSLNNAIRDSSVTFVVADVEAPIVVFNPAHGETDVAYNENITLTFSEPIRHKSDEGPIADSALDSIITLRDTDSTGSVLSFAATINASKTIITVNPNDYFSSNQIIYVGIGATVEDTVGNLINPAYAIFTAQENPAPVVIFNPAHNDVNVPLESNITLTFSEPVRYLNNYSIDNTSIDEYLTLKETDINGNNLAFDASISSEKAMITIDPEYHFNSQQTIYVAIAAGLEDSLNNAVSAQSATFTTLDSNAPSVIIDPLDKSVNVTRNKSITITFTEPVRSISNLPFDDSSVDDVVQLKEVNINGTDIPYGATINAEKTVITVDPLSDFIFQQTIYVGIINAIEDTSNNLVGTASSIFTTEDDPLKGPKIISLSPPDNSVDVSSDPILIVT</sequence>
<evidence type="ECO:0000313" key="3">
    <source>
        <dbReference type="EMBL" id="SVB24222.1"/>
    </source>
</evidence>
<dbReference type="AlphaFoldDB" id="A0A382CEG8"/>
<evidence type="ECO:0000256" key="1">
    <source>
        <dbReference type="ARBA" id="ARBA00022729"/>
    </source>
</evidence>
<dbReference type="EMBL" id="UINC01034027">
    <property type="protein sequence ID" value="SVB24222.1"/>
    <property type="molecule type" value="Genomic_DNA"/>
</dbReference>
<protein>
    <recommendedName>
        <fullName evidence="2">SbsA Ig-like domain-containing protein</fullName>
    </recommendedName>
</protein>
<accession>A0A382CEG8</accession>
<dbReference type="InterPro" id="IPR032812">
    <property type="entry name" value="SbsA_Ig"/>
</dbReference>
<feature type="non-terminal residue" evidence="3">
    <location>
        <position position="653"/>
    </location>
</feature>
<reference evidence="3" key="1">
    <citation type="submission" date="2018-05" db="EMBL/GenBank/DDBJ databases">
        <authorList>
            <person name="Lanie J.A."/>
            <person name="Ng W.-L."/>
            <person name="Kazmierczak K.M."/>
            <person name="Andrzejewski T.M."/>
            <person name="Davidsen T.M."/>
            <person name="Wayne K.J."/>
            <person name="Tettelin H."/>
            <person name="Glass J.I."/>
            <person name="Rusch D."/>
            <person name="Podicherti R."/>
            <person name="Tsui H.-C.T."/>
            <person name="Winkler M.E."/>
        </authorList>
    </citation>
    <scope>NUCLEOTIDE SEQUENCE</scope>
</reference>